<gene>
    <name evidence="5" type="ORF">CONPUDRAFT_116784</name>
</gene>
<accession>A0A5M3N0U9</accession>
<dbReference type="GeneID" id="19199264"/>
<organism evidence="5 6">
    <name type="scientific">Coniophora puteana (strain RWD-64-598)</name>
    <name type="common">Brown rot fungus</name>
    <dbReference type="NCBI Taxonomy" id="741705"/>
    <lineage>
        <taxon>Eukaryota</taxon>
        <taxon>Fungi</taxon>
        <taxon>Dikarya</taxon>
        <taxon>Basidiomycota</taxon>
        <taxon>Agaricomycotina</taxon>
        <taxon>Agaricomycetes</taxon>
        <taxon>Agaricomycetidae</taxon>
        <taxon>Boletales</taxon>
        <taxon>Coniophorineae</taxon>
        <taxon>Coniophoraceae</taxon>
        <taxon>Coniophora</taxon>
    </lineage>
</organism>
<evidence type="ECO:0000256" key="3">
    <source>
        <dbReference type="SAM" id="SignalP"/>
    </source>
</evidence>
<reference evidence="6" key="1">
    <citation type="journal article" date="2012" name="Science">
        <title>The Paleozoic origin of enzymatic lignin decomposition reconstructed from 31 fungal genomes.</title>
        <authorList>
            <person name="Floudas D."/>
            <person name="Binder M."/>
            <person name="Riley R."/>
            <person name="Barry K."/>
            <person name="Blanchette R.A."/>
            <person name="Henrissat B."/>
            <person name="Martinez A.T."/>
            <person name="Otillar R."/>
            <person name="Spatafora J.W."/>
            <person name="Yadav J.S."/>
            <person name="Aerts A."/>
            <person name="Benoit I."/>
            <person name="Boyd A."/>
            <person name="Carlson A."/>
            <person name="Copeland A."/>
            <person name="Coutinho P.M."/>
            <person name="de Vries R.P."/>
            <person name="Ferreira P."/>
            <person name="Findley K."/>
            <person name="Foster B."/>
            <person name="Gaskell J."/>
            <person name="Glotzer D."/>
            <person name="Gorecki P."/>
            <person name="Heitman J."/>
            <person name="Hesse C."/>
            <person name="Hori C."/>
            <person name="Igarashi K."/>
            <person name="Jurgens J.A."/>
            <person name="Kallen N."/>
            <person name="Kersten P."/>
            <person name="Kohler A."/>
            <person name="Kuees U."/>
            <person name="Kumar T.K.A."/>
            <person name="Kuo A."/>
            <person name="LaButti K."/>
            <person name="Larrondo L.F."/>
            <person name="Lindquist E."/>
            <person name="Ling A."/>
            <person name="Lombard V."/>
            <person name="Lucas S."/>
            <person name="Lundell T."/>
            <person name="Martin R."/>
            <person name="McLaughlin D.J."/>
            <person name="Morgenstern I."/>
            <person name="Morin E."/>
            <person name="Murat C."/>
            <person name="Nagy L.G."/>
            <person name="Nolan M."/>
            <person name="Ohm R.A."/>
            <person name="Patyshakuliyeva A."/>
            <person name="Rokas A."/>
            <person name="Ruiz-Duenas F.J."/>
            <person name="Sabat G."/>
            <person name="Salamov A."/>
            <person name="Samejima M."/>
            <person name="Schmutz J."/>
            <person name="Slot J.C."/>
            <person name="St John F."/>
            <person name="Stenlid J."/>
            <person name="Sun H."/>
            <person name="Sun S."/>
            <person name="Syed K."/>
            <person name="Tsang A."/>
            <person name="Wiebenga A."/>
            <person name="Young D."/>
            <person name="Pisabarro A."/>
            <person name="Eastwood D.C."/>
            <person name="Martin F."/>
            <person name="Cullen D."/>
            <person name="Grigoriev I.V."/>
            <person name="Hibbett D.S."/>
        </authorList>
    </citation>
    <scope>NUCLEOTIDE SEQUENCE [LARGE SCALE GENOMIC DNA]</scope>
    <source>
        <strain evidence="6">RWD-64-598 SS2</strain>
    </source>
</reference>
<dbReference type="SUPFAM" id="SSF52540">
    <property type="entry name" value="P-loop containing nucleoside triphosphate hydrolases"/>
    <property type="match status" value="1"/>
</dbReference>
<dbReference type="OrthoDB" id="6500128at2759"/>
<dbReference type="InterPro" id="IPR003439">
    <property type="entry name" value="ABC_transporter-like_ATP-bd"/>
</dbReference>
<protein>
    <submittedName>
        <fullName evidence="5">P-loop containing nucleoside triphosphate hydrolase protein</fullName>
    </submittedName>
</protein>
<dbReference type="SMART" id="SM00382">
    <property type="entry name" value="AAA"/>
    <property type="match status" value="1"/>
</dbReference>
<evidence type="ECO:0000256" key="1">
    <source>
        <dbReference type="ARBA" id="ARBA00022741"/>
    </source>
</evidence>
<sequence>MLLAIFWTNTLSIARLAALQTASSSLQDTFESISMGLKELPTAVARVKSFYTLVDMKNELASGFTSYPPPGNKAKEGMAINIKNVSFTYKGSQASRDAITDVSLSIRAGQLVVIVGANGSGKSTLLRLLVRLYAPVSGVIELDGHPIEEYNVNDLRRAIAHLSQDHKLLPLSVAENIGVGCLEKSDDMTAIKDAAVLAGAEGLVKKFERGFETVLTPAGTAQMSFNASGNEALTAEFNKMEKSADVSGGERQRIVAARTFMRLFSDDINLVTVDEPSSALDPQGECELFQRLRNARHGRTMIFVTHRFGHLTKYADLIVCMKDGKIVETGTHDGLLKSAGEYARLYNIQASAFTS</sequence>
<feature type="chain" id="PRO_5024278194" evidence="3">
    <location>
        <begin position="19"/>
        <end position="355"/>
    </location>
</feature>
<dbReference type="PROSITE" id="PS50893">
    <property type="entry name" value="ABC_TRANSPORTER_2"/>
    <property type="match status" value="1"/>
</dbReference>
<evidence type="ECO:0000313" key="6">
    <source>
        <dbReference type="Proteomes" id="UP000053558"/>
    </source>
</evidence>
<proteinExistence type="predicted"/>
<dbReference type="GO" id="GO:0015421">
    <property type="term" value="F:ABC-type oligopeptide transporter activity"/>
    <property type="evidence" value="ECO:0007669"/>
    <property type="project" value="TreeGrafter"/>
</dbReference>
<evidence type="ECO:0000259" key="4">
    <source>
        <dbReference type="PROSITE" id="PS50893"/>
    </source>
</evidence>
<keyword evidence="2" id="KW-0067">ATP-binding</keyword>
<dbReference type="RefSeq" id="XP_007764383.1">
    <property type="nucleotide sequence ID" value="XM_007766193.1"/>
</dbReference>
<dbReference type="InterPro" id="IPR027417">
    <property type="entry name" value="P-loop_NTPase"/>
</dbReference>
<dbReference type="InterPro" id="IPR003593">
    <property type="entry name" value="AAA+_ATPase"/>
</dbReference>
<evidence type="ECO:0000313" key="5">
    <source>
        <dbReference type="EMBL" id="EIW84644.1"/>
    </source>
</evidence>
<dbReference type="OMA" id="EGMAINI"/>
<feature type="domain" description="ABC transporter" evidence="4">
    <location>
        <begin position="80"/>
        <end position="348"/>
    </location>
</feature>
<dbReference type="PANTHER" id="PTHR43394:SF1">
    <property type="entry name" value="ATP-BINDING CASSETTE SUB-FAMILY B MEMBER 10, MITOCHONDRIAL"/>
    <property type="match status" value="1"/>
</dbReference>
<dbReference type="Proteomes" id="UP000053558">
    <property type="component" value="Unassembled WGS sequence"/>
</dbReference>
<dbReference type="EMBL" id="JH711574">
    <property type="protein sequence ID" value="EIW84644.1"/>
    <property type="molecule type" value="Genomic_DNA"/>
</dbReference>
<dbReference type="AlphaFoldDB" id="A0A5M3N0U9"/>
<dbReference type="KEGG" id="cput:CONPUDRAFT_116784"/>
<dbReference type="Pfam" id="PF00005">
    <property type="entry name" value="ABC_tran"/>
    <property type="match status" value="1"/>
</dbReference>
<feature type="signal peptide" evidence="3">
    <location>
        <begin position="1"/>
        <end position="18"/>
    </location>
</feature>
<dbReference type="GO" id="GO:0005524">
    <property type="term" value="F:ATP binding"/>
    <property type="evidence" value="ECO:0007669"/>
    <property type="project" value="UniProtKB-KW"/>
</dbReference>
<comment type="caution">
    <text evidence="5">The sequence shown here is derived from an EMBL/GenBank/DDBJ whole genome shotgun (WGS) entry which is preliminary data.</text>
</comment>
<keyword evidence="1" id="KW-0547">Nucleotide-binding</keyword>
<evidence type="ECO:0000256" key="2">
    <source>
        <dbReference type="ARBA" id="ARBA00022840"/>
    </source>
</evidence>
<keyword evidence="5" id="KW-0378">Hydrolase</keyword>
<keyword evidence="3" id="KW-0732">Signal</keyword>
<dbReference type="PANTHER" id="PTHR43394">
    <property type="entry name" value="ATP-DEPENDENT PERMEASE MDL1, MITOCHONDRIAL"/>
    <property type="match status" value="1"/>
</dbReference>
<dbReference type="Gene3D" id="3.40.50.300">
    <property type="entry name" value="P-loop containing nucleotide triphosphate hydrolases"/>
    <property type="match status" value="1"/>
</dbReference>
<dbReference type="GO" id="GO:0016887">
    <property type="term" value="F:ATP hydrolysis activity"/>
    <property type="evidence" value="ECO:0007669"/>
    <property type="project" value="InterPro"/>
</dbReference>
<name>A0A5M3N0U9_CONPW</name>
<keyword evidence="6" id="KW-1185">Reference proteome</keyword>
<dbReference type="InterPro" id="IPR039421">
    <property type="entry name" value="Type_1_exporter"/>
</dbReference>